<dbReference type="AlphaFoldDB" id="A0A521CKZ6"/>
<evidence type="ECO:0000313" key="2">
    <source>
        <dbReference type="EMBL" id="SMO60045.1"/>
    </source>
</evidence>
<protein>
    <submittedName>
        <fullName evidence="2">Uncharacterized protein</fullName>
    </submittedName>
</protein>
<feature type="transmembrane region" description="Helical" evidence="1">
    <location>
        <begin position="69"/>
        <end position="87"/>
    </location>
</feature>
<evidence type="ECO:0000313" key="3">
    <source>
        <dbReference type="Proteomes" id="UP000317593"/>
    </source>
</evidence>
<keyword evidence="1" id="KW-0472">Membrane</keyword>
<dbReference type="Proteomes" id="UP000317593">
    <property type="component" value="Unassembled WGS sequence"/>
</dbReference>
<dbReference type="EMBL" id="FXTH01000006">
    <property type="protein sequence ID" value="SMO60045.1"/>
    <property type="molecule type" value="Genomic_DNA"/>
</dbReference>
<accession>A0A521CKZ6</accession>
<feature type="transmembrane region" description="Helical" evidence="1">
    <location>
        <begin position="42"/>
        <end position="63"/>
    </location>
</feature>
<name>A0A521CKZ6_9BACT</name>
<sequence length="99" mass="11019">MSLSAGYSVNPYVFAGIYVGAIPFFLASVAWIMRNKKRRKSLLLPVLSTGLCMSSAYIYLIIAGEGVPIWVYLLIVGLLGYGLYSTFRKVQTGKKFKDR</sequence>
<organism evidence="2 3">
    <name type="scientific">Fodinibius sediminis</name>
    <dbReference type="NCBI Taxonomy" id="1214077"/>
    <lineage>
        <taxon>Bacteria</taxon>
        <taxon>Pseudomonadati</taxon>
        <taxon>Balneolota</taxon>
        <taxon>Balneolia</taxon>
        <taxon>Balneolales</taxon>
        <taxon>Balneolaceae</taxon>
        <taxon>Fodinibius</taxon>
    </lineage>
</organism>
<keyword evidence="1" id="KW-1133">Transmembrane helix</keyword>
<feature type="transmembrane region" description="Helical" evidence="1">
    <location>
        <begin position="12"/>
        <end position="33"/>
    </location>
</feature>
<keyword evidence="3" id="KW-1185">Reference proteome</keyword>
<gene>
    <name evidence="2" type="ORF">SAMN06265218_106170</name>
</gene>
<evidence type="ECO:0000256" key="1">
    <source>
        <dbReference type="SAM" id="Phobius"/>
    </source>
</evidence>
<reference evidence="2 3" key="1">
    <citation type="submission" date="2017-05" db="EMBL/GenBank/DDBJ databases">
        <authorList>
            <person name="Varghese N."/>
            <person name="Submissions S."/>
        </authorList>
    </citation>
    <scope>NUCLEOTIDE SEQUENCE [LARGE SCALE GENOMIC DNA]</scope>
    <source>
        <strain evidence="2 3">DSM 21194</strain>
    </source>
</reference>
<keyword evidence="1" id="KW-0812">Transmembrane</keyword>
<proteinExistence type="predicted"/>